<dbReference type="SUPFAM" id="SSF141868">
    <property type="entry name" value="EAL domain-like"/>
    <property type="match status" value="1"/>
</dbReference>
<organism evidence="2 3">
    <name type="scientific">Saliniradius amylolyticus</name>
    <dbReference type="NCBI Taxonomy" id="2183582"/>
    <lineage>
        <taxon>Bacteria</taxon>
        <taxon>Pseudomonadati</taxon>
        <taxon>Pseudomonadota</taxon>
        <taxon>Gammaproteobacteria</taxon>
        <taxon>Alteromonadales</taxon>
        <taxon>Alteromonadaceae</taxon>
        <taxon>Saliniradius</taxon>
    </lineage>
</organism>
<dbReference type="CDD" id="cd01948">
    <property type="entry name" value="EAL"/>
    <property type="match status" value="1"/>
</dbReference>
<protein>
    <submittedName>
        <fullName evidence="2">Cyclic di-GMP phosphodiesterase CdpA</fullName>
    </submittedName>
</protein>
<dbReference type="RefSeq" id="WP_109338555.1">
    <property type="nucleotide sequence ID" value="NZ_CP029347.1"/>
</dbReference>
<dbReference type="AlphaFoldDB" id="A0A2S2DZQ4"/>
<evidence type="ECO:0000313" key="2">
    <source>
        <dbReference type="EMBL" id="AWL10871.1"/>
    </source>
</evidence>
<dbReference type="KEGG" id="salh:HMF8227_00365"/>
<keyword evidence="3" id="KW-1185">Reference proteome</keyword>
<dbReference type="Pfam" id="PF00563">
    <property type="entry name" value="EAL"/>
    <property type="match status" value="1"/>
</dbReference>
<dbReference type="GO" id="GO:0071111">
    <property type="term" value="F:cyclic-guanylate-specific phosphodiesterase activity"/>
    <property type="evidence" value="ECO:0007669"/>
    <property type="project" value="InterPro"/>
</dbReference>
<sequence>MPIQPVAVEFDTQRIVPYFQPIMDLNTDNVWSYECLARLLDDNDNLFLPSDFLSLVEQQDNTSELTRHVFLRSAEFFRRHSVPFSINLAKEDIQQPHLLPFLEEVLADYPNPGRVQLEVSADLASECLPQLTELLAQLQSLKVGIMLDHFGVHDEHESLLELPVSGVKFDGRLIRQLVIDEGRQARVKKLLDQAHWMGMIAVAEHIEDALTLETVEELGFHYGQGFYFSLPQANPSDS</sequence>
<reference evidence="2 3" key="1">
    <citation type="submission" date="2018-05" db="EMBL/GenBank/DDBJ databases">
        <title>Salinimonas sp. HMF8227 Genome sequencing and assembly.</title>
        <authorList>
            <person name="Kang H."/>
            <person name="Kang J."/>
            <person name="Cha I."/>
            <person name="Kim H."/>
            <person name="Joh K."/>
        </authorList>
    </citation>
    <scope>NUCLEOTIDE SEQUENCE [LARGE SCALE GENOMIC DNA]</scope>
    <source>
        <strain evidence="2 3">HMF8227</strain>
    </source>
</reference>
<name>A0A2S2DZQ4_9ALTE</name>
<dbReference type="EMBL" id="CP029347">
    <property type="protein sequence ID" value="AWL10871.1"/>
    <property type="molecule type" value="Genomic_DNA"/>
</dbReference>
<gene>
    <name evidence="2" type="ORF">HMF8227_00365</name>
</gene>
<dbReference type="SMART" id="SM00052">
    <property type="entry name" value="EAL"/>
    <property type="match status" value="1"/>
</dbReference>
<dbReference type="OrthoDB" id="5894408at2"/>
<dbReference type="InterPro" id="IPR035919">
    <property type="entry name" value="EAL_sf"/>
</dbReference>
<dbReference type="InterPro" id="IPR050706">
    <property type="entry name" value="Cyclic-di-GMP_PDE-like"/>
</dbReference>
<dbReference type="PANTHER" id="PTHR33121">
    <property type="entry name" value="CYCLIC DI-GMP PHOSPHODIESTERASE PDEF"/>
    <property type="match status" value="1"/>
</dbReference>
<dbReference type="Proteomes" id="UP000245728">
    <property type="component" value="Chromosome"/>
</dbReference>
<evidence type="ECO:0000259" key="1">
    <source>
        <dbReference type="PROSITE" id="PS50883"/>
    </source>
</evidence>
<dbReference type="Gene3D" id="3.20.20.450">
    <property type="entry name" value="EAL domain"/>
    <property type="match status" value="1"/>
</dbReference>
<proteinExistence type="predicted"/>
<dbReference type="InterPro" id="IPR001633">
    <property type="entry name" value="EAL_dom"/>
</dbReference>
<dbReference type="PROSITE" id="PS50883">
    <property type="entry name" value="EAL"/>
    <property type="match status" value="1"/>
</dbReference>
<evidence type="ECO:0000313" key="3">
    <source>
        <dbReference type="Proteomes" id="UP000245728"/>
    </source>
</evidence>
<feature type="domain" description="EAL" evidence="1">
    <location>
        <begin position="1"/>
        <end position="238"/>
    </location>
</feature>
<accession>A0A2S2DZQ4</accession>
<dbReference type="PANTHER" id="PTHR33121:SF79">
    <property type="entry name" value="CYCLIC DI-GMP PHOSPHODIESTERASE PDED-RELATED"/>
    <property type="match status" value="1"/>
</dbReference>